<comment type="caution">
    <text evidence="2">The sequence shown here is derived from an EMBL/GenBank/DDBJ whole genome shotgun (WGS) entry which is preliminary data.</text>
</comment>
<evidence type="ECO:0000313" key="3">
    <source>
        <dbReference type="Proteomes" id="UP000224567"/>
    </source>
</evidence>
<dbReference type="AlphaFoldDB" id="A0A2G2VLE2"/>
<sequence>MGNWSDAPLEILVLISEKLKLIEDFVAFRGVCSGWRSASPKEKFTGISQLSCIVYARKVVPLSNVAMHHLHHRPPPPPTRSRGRGRYRYYFKPSYFASKGWLFGINRHGDTCLFHPFSGARMSLPHACTLPECEERDLIVEAVLSFSPSFASNYALILRLAEYSSTGLAFWRPGKDVFTEIDNYKPALQWYSITCCKNGQLYALDLAGTIVIWDTNAVDVPIVQLVMKSPSLYYRSLQIEPWLILLAESTDGQVFIVARTTHNIKDMLVVHRIDANNNKCVQVNNLGGRALFFGVRARVCFFIEPSEIPVCMPNHIYLDEKRVYYKEYLPVYQDGGDHLSKPVPGIYSFPDGPLAPFKRKRHHS</sequence>
<dbReference type="InterPro" id="IPR005174">
    <property type="entry name" value="KIB1-4_b-propeller"/>
</dbReference>
<gene>
    <name evidence="2" type="ORF">CQW23_25596</name>
</gene>
<dbReference type="PANTHER" id="PTHR44259">
    <property type="entry name" value="OS07G0183000 PROTEIN-RELATED"/>
    <property type="match status" value="1"/>
</dbReference>
<keyword evidence="3" id="KW-1185">Reference proteome</keyword>
<name>A0A2G2VLE2_CAPBA</name>
<evidence type="ECO:0000313" key="2">
    <source>
        <dbReference type="EMBL" id="PHT33796.1"/>
    </source>
</evidence>
<dbReference type="InterPro" id="IPR050942">
    <property type="entry name" value="F-box_BR-signaling"/>
</dbReference>
<proteinExistence type="predicted"/>
<evidence type="ECO:0000259" key="1">
    <source>
        <dbReference type="Pfam" id="PF03478"/>
    </source>
</evidence>
<protein>
    <recommendedName>
        <fullName evidence="1">KIB1-4 beta-propeller domain-containing protein</fullName>
    </recommendedName>
</protein>
<organism evidence="2 3">
    <name type="scientific">Capsicum baccatum</name>
    <name type="common">Peruvian pepper</name>
    <dbReference type="NCBI Taxonomy" id="33114"/>
    <lineage>
        <taxon>Eukaryota</taxon>
        <taxon>Viridiplantae</taxon>
        <taxon>Streptophyta</taxon>
        <taxon>Embryophyta</taxon>
        <taxon>Tracheophyta</taxon>
        <taxon>Spermatophyta</taxon>
        <taxon>Magnoliopsida</taxon>
        <taxon>eudicotyledons</taxon>
        <taxon>Gunneridae</taxon>
        <taxon>Pentapetalae</taxon>
        <taxon>asterids</taxon>
        <taxon>lamiids</taxon>
        <taxon>Solanales</taxon>
        <taxon>Solanaceae</taxon>
        <taxon>Solanoideae</taxon>
        <taxon>Capsiceae</taxon>
        <taxon>Capsicum</taxon>
    </lineage>
</organism>
<dbReference type="EMBL" id="MLFT02000011">
    <property type="protein sequence ID" value="PHT33796.1"/>
    <property type="molecule type" value="Genomic_DNA"/>
</dbReference>
<dbReference type="PANTHER" id="PTHR44259:SF62">
    <property type="entry name" value="DUF295 DOMAIN-CONTAINING PROTEIN"/>
    <property type="match status" value="1"/>
</dbReference>
<dbReference type="Pfam" id="PF03478">
    <property type="entry name" value="Beta-prop_KIB1-4"/>
    <property type="match status" value="1"/>
</dbReference>
<reference evidence="3" key="2">
    <citation type="journal article" date="2017" name="J. Anim. Genet.">
        <title>Multiple reference genome sequences of hot pepper reveal the massive evolution of plant disease resistance genes by retroduplication.</title>
        <authorList>
            <person name="Kim S."/>
            <person name="Park J."/>
            <person name="Yeom S.-I."/>
            <person name="Kim Y.-M."/>
            <person name="Seo E."/>
            <person name="Kim K.-T."/>
            <person name="Kim M.-S."/>
            <person name="Lee J.M."/>
            <person name="Cheong K."/>
            <person name="Shin H.-S."/>
            <person name="Kim S.-B."/>
            <person name="Han K."/>
            <person name="Lee J."/>
            <person name="Park M."/>
            <person name="Lee H.-A."/>
            <person name="Lee H.-Y."/>
            <person name="Lee Y."/>
            <person name="Oh S."/>
            <person name="Lee J.H."/>
            <person name="Choi E."/>
            <person name="Choi E."/>
            <person name="Lee S.E."/>
            <person name="Jeon J."/>
            <person name="Kim H."/>
            <person name="Choi G."/>
            <person name="Song H."/>
            <person name="Lee J."/>
            <person name="Lee S.-C."/>
            <person name="Kwon J.-K."/>
            <person name="Lee H.-Y."/>
            <person name="Koo N."/>
            <person name="Hong Y."/>
            <person name="Kim R.W."/>
            <person name="Kang W.-H."/>
            <person name="Huh J.H."/>
            <person name="Kang B.-C."/>
            <person name="Yang T.-J."/>
            <person name="Lee Y.-H."/>
            <person name="Bennetzen J.L."/>
            <person name="Choi D."/>
        </authorList>
    </citation>
    <scope>NUCLEOTIDE SEQUENCE [LARGE SCALE GENOMIC DNA]</scope>
    <source>
        <strain evidence="3">cv. PBC81</strain>
    </source>
</reference>
<reference evidence="2 3" key="1">
    <citation type="journal article" date="2017" name="Genome Biol.">
        <title>New reference genome sequences of hot pepper reveal the massive evolution of plant disease-resistance genes by retroduplication.</title>
        <authorList>
            <person name="Kim S."/>
            <person name="Park J."/>
            <person name="Yeom S.I."/>
            <person name="Kim Y.M."/>
            <person name="Seo E."/>
            <person name="Kim K.T."/>
            <person name="Kim M.S."/>
            <person name="Lee J.M."/>
            <person name="Cheong K."/>
            <person name="Shin H.S."/>
            <person name="Kim S.B."/>
            <person name="Han K."/>
            <person name="Lee J."/>
            <person name="Park M."/>
            <person name="Lee H.A."/>
            <person name="Lee H.Y."/>
            <person name="Lee Y."/>
            <person name="Oh S."/>
            <person name="Lee J.H."/>
            <person name="Choi E."/>
            <person name="Choi E."/>
            <person name="Lee S.E."/>
            <person name="Jeon J."/>
            <person name="Kim H."/>
            <person name="Choi G."/>
            <person name="Song H."/>
            <person name="Lee J."/>
            <person name="Lee S.C."/>
            <person name="Kwon J.K."/>
            <person name="Lee H.Y."/>
            <person name="Koo N."/>
            <person name="Hong Y."/>
            <person name="Kim R.W."/>
            <person name="Kang W.H."/>
            <person name="Huh J.H."/>
            <person name="Kang B.C."/>
            <person name="Yang T.J."/>
            <person name="Lee Y.H."/>
            <person name="Bennetzen J.L."/>
            <person name="Choi D."/>
        </authorList>
    </citation>
    <scope>NUCLEOTIDE SEQUENCE [LARGE SCALE GENOMIC DNA]</scope>
    <source>
        <strain evidence="3">cv. PBC81</strain>
    </source>
</reference>
<feature type="domain" description="KIB1-4 beta-propeller" evidence="1">
    <location>
        <begin position="97"/>
        <end position="320"/>
    </location>
</feature>
<dbReference type="OrthoDB" id="1260790at2759"/>
<dbReference type="Proteomes" id="UP000224567">
    <property type="component" value="Unassembled WGS sequence"/>
</dbReference>
<accession>A0A2G2VLE2</accession>